<comment type="caution">
    <text evidence="2">The sequence shown here is derived from an EMBL/GenBank/DDBJ whole genome shotgun (WGS) entry which is preliminary data.</text>
</comment>
<dbReference type="AlphaFoldDB" id="A0AAJ0FLD7"/>
<dbReference type="Proteomes" id="UP001244011">
    <property type="component" value="Unassembled WGS sequence"/>
</dbReference>
<dbReference type="GeneID" id="85305062"/>
<dbReference type="EMBL" id="MU839011">
    <property type="protein sequence ID" value="KAK1766574.1"/>
    <property type="molecule type" value="Genomic_DNA"/>
</dbReference>
<accession>A0AAJ0FLD7</accession>
<evidence type="ECO:0000313" key="2">
    <source>
        <dbReference type="EMBL" id="KAK1766574.1"/>
    </source>
</evidence>
<gene>
    <name evidence="2" type="ORF">QBC33DRAFT_105115</name>
</gene>
<reference evidence="2" key="1">
    <citation type="submission" date="2023-06" db="EMBL/GenBank/DDBJ databases">
        <title>Genome-scale phylogeny and comparative genomics of the fungal order Sordariales.</title>
        <authorList>
            <consortium name="Lawrence Berkeley National Laboratory"/>
            <person name="Hensen N."/>
            <person name="Bonometti L."/>
            <person name="Westerberg I."/>
            <person name="Brannstrom I.O."/>
            <person name="Guillou S."/>
            <person name="Cros-Aarteil S."/>
            <person name="Calhoun S."/>
            <person name="Haridas S."/>
            <person name="Kuo A."/>
            <person name="Mondo S."/>
            <person name="Pangilinan J."/>
            <person name="Riley R."/>
            <person name="Labutti K."/>
            <person name="Andreopoulos B."/>
            <person name="Lipzen A."/>
            <person name="Chen C."/>
            <person name="Yanf M."/>
            <person name="Daum C."/>
            <person name="Ng V."/>
            <person name="Clum A."/>
            <person name="Steindorff A."/>
            <person name="Ohm R."/>
            <person name="Martin F."/>
            <person name="Silar P."/>
            <person name="Natvig D."/>
            <person name="Lalanne C."/>
            <person name="Gautier V."/>
            <person name="Ament-Velasquez S.L."/>
            <person name="Kruys A."/>
            <person name="Hutchinson M.I."/>
            <person name="Powell A.J."/>
            <person name="Barry K."/>
            <person name="Miller A.N."/>
            <person name="Grigoriev I.V."/>
            <person name="Debuchy R."/>
            <person name="Gladieux P."/>
            <person name="Thoren M.H."/>
            <person name="Johannesson H."/>
        </authorList>
    </citation>
    <scope>NUCLEOTIDE SEQUENCE</scope>
    <source>
        <strain evidence="2">8032-3</strain>
    </source>
</reference>
<feature type="region of interest" description="Disordered" evidence="1">
    <location>
        <begin position="67"/>
        <end position="106"/>
    </location>
</feature>
<feature type="compositionally biased region" description="Acidic residues" evidence="1">
    <location>
        <begin position="70"/>
        <end position="100"/>
    </location>
</feature>
<sequence>MPPKRSSPGAADEDGPSKKVASDAAKASQAKSKRWAAVSGSRNADDGYKQAIKDPAVAYAYICLCSPPWGDDDDEDDDEDEEEEEGDDEDEEEDDEDDEDGSAKPRVKCNGGKSCLCSKPAAENPDHALILSLAGSRKHLTLHDLANLRCPDLFDMYTFNDHHGYGVLEVVQNLFLDFFEAESDWREQWAVCEAMVFFLLTRAADPMMMIEGDTVDGTVRLVGRTFLSMLARLERQKMLKEDSEVKNLGLIMALYIKLASDVREFSVLEDEDEETLRGRKSTKGGRAAFRFVPDRFNDYIVAYANKYAIALKGLDDIDELAADCDGTVGLPIAAEGVDPWDLAGALQKYKRNYGGTPRSGSGIGGDSLDITAWSSAERKSHSFNGKDPLGKKEIDALKQGMVLQIR</sequence>
<name>A0AAJ0FLD7_9PEZI</name>
<dbReference type="RefSeq" id="XP_060282787.1">
    <property type="nucleotide sequence ID" value="XM_060421875.1"/>
</dbReference>
<feature type="region of interest" description="Disordered" evidence="1">
    <location>
        <begin position="1"/>
        <end position="49"/>
    </location>
</feature>
<organism evidence="2 3">
    <name type="scientific">Phialemonium atrogriseum</name>
    <dbReference type="NCBI Taxonomy" id="1093897"/>
    <lineage>
        <taxon>Eukaryota</taxon>
        <taxon>Fungi</taxon>
        <taxon>Dikarya</taxon>
        <taxon>Ascomycota</taxon>
        <taxon>Pezizomycotina</taxon>
        <taxon>Sordariomycetes</taxon>
        <taxon>Sordariomycetidae</taxon>
        <taxon>Cephalothecales</taxon>
        <taxon>Cephalothecaceae</taxon>
        <taxon>Phialemonium</taxon>
    </lineage>
</organism>
<protein>
    <submittedName>
        <fullName evidence="2">Uncharacterized protein</fullName>
    </submittedName>
</protein>
<evidence type="ECO:0000256" key="1">
    <source>
        <dbReference type="SAM" id="MobiDB-lite"/>
    </source>
</evidence>
<keyword evidence="3" id="KW-1185">Reference proteome</keyword>
<proteinExistence type="predicted"/>
<evidence type="ECO:0000313" key="3">
    <source>
        <dbReference type="Proteomes" id="UP001244011"/>
    </source>
</evidence>